<evidence type="ECO:0000313" key="3">
    <source>
        <dbReference type="EMBL" id="MBB4004437.1"/>
    </source>
</evidence>
<dbReference type="SUPFAM" id="SSF56349">
    <property type="entry name" value="DNA breaking-rejoining enzymes"/>
    <property type="match status" value="1"/>
</dbReference>
<reference evidence="3 4" key="1">
    <citation type="submission" date="2020-08" db="EMBL/GenBank/DDBJ databases">
        <title>Genomic Encyclopedia of Type Strains, Phase IV (KMG-IV): sequencing the most valuable type-strain genomes for metagenomic binning, comparative biology and taxonomic classification.</title>
        <authorList>
            <person name="Goeker M."/>
        </authorList>
    </citation>
    <scope>NUCLEOTIDE SEQUENCE [LARGE SCALE GENOMIC DNA]</scope>
    <source>
        <strain evidence="3 4">DSM 103570</strain>
    </source>
</reference>
<evidence type="ECO:0000256" key="1">
    <source>
        <dbReference type="ARBA" id="ARBA00023172"/>
    </source>
</evidence>
<keyword evidence="1" id="KW-0233">DNA recombination</keyword>
<dbReference type="Proteomes" id="UP000588647">
    <property type="component" value="Unassembled WGS sequence"/>
</dbReference>
<keyword evidence="4" id="KW-1185">Reference proteome</keyword>
<name>A0A7W6HG87_9HYPH</name>
<dbReference type="AlphaFoldDB" id="A0A7W6HG87"/>
<gene>
    <name evidence="3" type="ORF">GGR03_003525</name>
</gene>
<dbReference type="GO" id="GO:0003677">
    <property type="term" value="F:DNA binding"/>
    <property type="evidence" value="ECO:0007669"/>
    <property type="project" value="InterPro"/>
</dbReference>
<organism evidence="3 4">
    <name type="scientific">Aurantimonas endophytica</name>
    <dbReference type="NCBI Taxonomy" id="1522175"/>
    <lineage>
        <taxon>Bacteria</taxon>
        <taxon>Pseudomonadati</taxon>
        <taxon>Pseudomonadota</taxon>
        <taxon>Alphaproteobacteria</taxon>
        <taxon>Hyphomicrobiales</taxon>
        <taxon>Aurantimonadaceae</taxon>
        <taxon>Aurantimonas</taxon>
    </lineage>
</organism>
<dbReference type="GO" id="GO:0006310">
    <property type="term" value="P:DNA recombination"/>
    <property type="evidence" value="ECO:0007669"/>
    <property type="project" value="UniProtKB-KW"/>
</dbReference>
<feature type="domain" description="Tyr recombinase" evidence="2">
    <location>
        <begin position="152"/>
        <end position="334"/>
    </location>
</feature>
<comment type="caution">
    <text evidence="3">The sequence shown here is derived from an EMBL/GenBank/DDBJ whole genome shotgun (WGS) entry which is preliminary data.</text>
</comment>
<evidence type="ECO:0000313" key="4">
    <source>
        <dbReference type="Proteomes" id="UP000588647"/>
    </source>
</evidence>
<protein>
    <submittedName>
        <fullName evidence="3">Integrase</fullName>
    </submittedName>
</protein>
<dbReference type="PROSITE" id="PS51898">
    <property type="entry name" value="TYR_RECOMBINASE"/>
    <property type="match status" value="1"/>
</dbReference>
<proteinExistence type="predicted"/>
<dbReference type="InterPro" id="IPR011010">
    <property type="entry name" value="DNA_brk_join_enz"/>
</dbReference>
<dbReference type="Pfam" id="PF00589">
    <property type="entry name" value="Phage_integrase"/>
    <property type="match status" value="1"/>
</dbReference>
<dbReference type="GO" id="GO:0015074">
    <property type="term" value="P:DNA integration"/>
    <property type="evidence" value="ECO:0007669"/>
    <property type="project" value="InterPro"/>
</dbReference>
<dbReference type="RefSeq" id="WP_252920288.1">
    <property type="nucleotide sequence ID" value="NZ_JAAAMM010000004.1"/>
</dbReference>
<dbReference type="EMBL" id="JACIEM010000004">
    <property type="protein sequence ID" value="MBB4004437.1"/>
    <property type="molecule type" value="Genomic_DNA"/>
</dbReference>
<dbReference type="InterPro" id="IPR013762">
    <property type="entry name" value="Integrase-like_cat_sf"/>
</dbReference>
<evidence type="ECO:0000259" key="2">
    <source>
        <dbReference type="PROSITE" id="PS51898"/>
    </source>
</evidence>
<dbReference type="InterPro" id="IPR002104">
    <property type="entry name" value="Integrase_catalytic"/>
</dbReference>
<dbReference type="Gene3D" id="1.10.443.10">
    <property type="entry name" value="Intergrase catalytic core"/>
    <property type="match status" value="1"/>
</dbReference>
<accession>A0A7W6HG87</accession>
<sequence>MPLTIEPDSKSGIYQIRGTVTVWRRGEPHSVEVRRSARTRDKDEADGIRISIERKIREQNGSGREPSITFSEAARLYQLKGGEARFLAKPVAQLGRLRIDDIGQAEIDDAALKAYPSAATATRRRQFYAPVLAVLRSSGQNPFVKRPEDSAKRTYFFLPKQANAMVETVMRGRWPNPWTPALVTFLFGQGVRVSEALAIDGRNDISLEHRYAILRDPKNGLQRTVTLIPRVVAALSAIPNLGDPGPLFLRYDGRPYAQRENSGNPLRFWGAACKRLEMDEHLFTPHTARHSWATWFYAQTHDVVRLKDEGGWQSNEWQRYVKLGTPELGADAWKRGWRFKNETGKDSADFLRERG</sequence>